<sequence length="349" mass="40114">MGSWDRDQTTPHRPPLLSSLVIRPSASDGEGTGGVRAGGSDYEPGEVRHDLPLYSHSDRYSHDRGFRTRADSASPPRQRGGDHHYSTIFDNSGGPPRSREFAGRRDPGRYRDPSPPYMRGRGGGRMFGRGFERPGFGRGLLRREGMGRNNPNVRPREGDWICPDHLCNNLNFARRDSCNSCKRFRYAPGGSPRRGYPRPVPPFASHRRFPGLPMDLSPGRTNGYRSPPRRDFGPGDLPPDRYEGQFSDLSMRRDHLNYPEDEFRRRDNFERSVEMNWGHRVRGRENLYNERREFERQPHSPHVAAVAPPVSPPPPAVPRGRWARDMRERSRSPLRRAPPQKEYRRLYGE</sequence>
<dbReference type="Gene3D" id="4.10.1060.10">
    <property type="entry name" value="Zinc finger, RanBP2-type"/>
    <property type="match status" value="1"/>
</dbReference>
<feature type="region of interest" description="Disordered" evidence="8">
    <location>
        <begin position="295"/>
        <end position="349"/>
    </location>
</feature>
<evidence type="ECO:0000256" key="3">
    <source>
        <dbReference type="ARBA" id="ARBA00022771"/>
    </source>
</evidence>
<feature type="compositionally biased region" description="Basic and acidic residues" evidence="8">
    <location>
        <begin position="339"/>
        <end position="349"/>
    </location>
</feature>
<name>A0A7J7DAQ8_TRIWF</name>
<feature type="compositionally biased region" description="Basic and acidic residues" evidence="8">
    <location>
        <begin position="322"/>
        <end position="331"/>
    </location>
</feature>
<keyword evidence="11" id="KW-1185">Reference proteome</keyword>
<dbReference type="PROSITE" id="PS01358">
    <property type="entry name" value="ZF_RANBP2_1"/>
    <property type="match status" value="1"/>
</dbReference>
<evidence type="ECO:0000256" key="8">
    <source>
        <dbReference type="SAM" id="MobiDB-lite"/>
    </source>
</evidence>
<feature type="compositionally biased region" description="Basic and acidic residues" evidence="8">
    <location>
        <begin position="1"/>
        <end position="10"/>
    </location>
</feature>
<dbReference type="InterPro" id="IPR034870">
    <property type="entry name" value="TET_fam"/>
</dbReference>
<dbReference type="AlphaFoldDB" id="A0A7J7DAQ8"/>
<accession>A0A7J7DAQ8</accession>
<feature type="domain" description="RanBP2-type" evidence="9">
    <location>
        <begin position="156"/>
        <end position="187"/>
    </location>
</feature>
<dbReference type="SUPFAM" id="SSF90209">
    <property type="entry name" value="Ran binding protein zinc finger-like"/>
    <property type="match status" value="1"/>
</dbReference>
<feature type="compositionally biased region" description="Basic and acidic residues" evidence="8">
    <location>
        <begin position="97"/>
        <end position="112"/>
    </location>
</feature>
<protein>
    <submittedName>
        <fullName evidence="10">TATA-binding protein-associated factor 2N</fullName>
    </submittedName>
</protein>
<evidence type="ECO:0000256" key="6">
    <source>
        <dbReference type="ARBA" id="ARBA00023242"/>
    </source>
</evidence>
<dbReference type="EMBL" id="JAAARO010000008">
    <property type="protein sequence ID" value="KAF5743440.1"/>
    <property type="molecule type" value="Genomic_DNA"/>
</dbReference>
<feature type="compositionally biased region" description="Basic and acidic residues" evidence="8">
    <location>
        <begin position="45"/>
        <end position="70"/>
    </location>
</feature>
<dbReference type="FunCoup" id="A0A7J7DAQ8">
    <property type="interactions" value="1221"/>
</dbReference>
<keyword evidence="3 7" id="KW-0863">Zinc-finger</keyword>
<dbReference type="Proteomes" id="UP000593562">
    <property type="component" value="Unassembled WGS sequence"/>
</dbReference>
<dbReference type="SMART" id="SM00547">
    <property type="entry name" value="ZnF_RBZ"/>
    <property type="match status" value="1"/>
</dbReference>
<feature type="region of interest" description="Disordered" evidence="8">
    <location>
        <begin position="186"/>
        <end position="238"/>
    </location>
</feature>
<evidence type="ECO:0000313" key="11">
    <source>
        <dbReference type="Proteomes" id="UP000593562"/>
    </source>
</evidence>
<dbReference type="GO" id="GO:0003723">
    <property type="term" value="F:RNA binding"/>
    <property type="evidence" value="ECO:0007669"/>
    <property type="project" value="UniProtKB-KW"/>
</dbReference>
<feature type="compositionally biased region" description="Basic and acidic residues" evidence="8">
    <location>
        <begin position="228"/>
        <end position="238"/>
    </location>
</feature>
<comment type="subcellular location">
    <subcellularLocation>
        <location evidence="1">Nucleus</location>
    </subcellularLocation>
</comment>
<keyword evidence="2" id="KW-0479">Metal-binding</keyword>
<keyword evidence="5" id="KW-0694">RNA-binding</keyword>
<evidence type="ECO:0000256" key="1">
    <source>
        <dbReference type="ARBA" id="ARBA00004123"/>
    </source>
</evidence>
<dbReference type="InterPro" id="IPR036443">
    <property type="entry name" value="Znf_RanBP2_sf"/>
</dbReference>
<dbReference type="FunFam" id="4.10.1060.10:FF:000017">
    <property type="entry name" value="FUS RNA-binding protein"/>
    <property type="match status" value="1"/>
</dbReference>
<evidence type="ECO:0000256" key="4">
    <source>
        <dbReference type="ARBA" id="ARBA00022833"/>
    </source>
</evidence>
<evidence type="ECO:0000256" key="7">
    <source>
        <dbReference type="PROSITE-ProRule" id="PRU00322"/>
    </source>
</evidence>
<evidence type="ECO:0000259" key="9">
    <source>
        <dbReference type="PROSITE" id="PS50199"/>
    </source>
</evidence>
<evidence type="ECO:0000256" key="2">
    <source>
        <dbReference type="ARBA" id="ARBA00022723"/>
    </source>
</evidence>
<dbReference type="GO" id="GO:0005634">
    <property type="term" value="C:nucleus"/>
    <property type="evidence" value="ECO:0007669"/>
    <property type="project" value="UniProtKB-SubCell"/>
</dbReference>
<gene>
    <name evidence="10" type="ORF">HS088_TW08G00022</name>
</gene>
<dbReference type="GO" id="GO:0008270">
    <property type="term" value="F:zinc ion binding"/>
    <property type="evidence" value="ECO:0007669"/>
    <property type="project" value="UniProtKB-KW"/>
</dbReference>
<dbReference type="PANTHER" id="PTHR23238">
    <property type="entry name" value="RNA BINDING PROTEIN"/>
    <property type="match status" value="1"/>
</dbReference>
<comment type="caution">
    <text evidence="10">The sequence shown here is derived from an EMBL/GenBank/DDBJ whole genome shotgun (WGS) entry which is preliminary data.</text>
</comment>
<dbReference type="InParanoid" id="A0A7J7DAQ8"/>
<organism evidence="10 11">
    <name type="scientific">Tripterygium wilfordii</name>
    <name type="common">Thunder God vine</name>
    <dbReference type="NCBI Taxonomy" id="458696"/>
    <lineage>
        <taxon>Eukaryota</taxon>
        <taxon>Viridiplantae</taxon>
        <taxon>Streptophyta</taxon>
        <taxon>Embryophyta</taxon>
        <taxon>Tracheophyta</taxon>
        <taxon>Spermatophyta</taxon>
        <taxon>Magnoliopsida</taxon>
        <taxon>eudicotyledons</taxon>
        <taxon>Gunneridae</taxon>
        <taxon>Pentapetalae</taxon>
        <taxon>rosids</taxon>
        <taxon>fabids</taxon>
        <taxon>Celastrales</taxon>
        <taxon>Celastraceae</taxon>
        <taxon>Tripterygium</taxon>
    </lineage>
</organism>
<keyword evidence="4" id="KW-0862">Zinc</keyword>
<dbReference type="PROSITE" id="PS50199">
    <property type="entry name" value="ZF_RANBP2_2"/>
    <property type="match status" value="1"/>
</dbReference>
<reference evidence="10 11" key="1">
    <citation type="journal article" date="2020" name="Nat. Commun.">
        <title>Genome of Tripterygium wilfordii and identification of cytochrome P450 involved in triptolide biosynthesis.</title>
        <authorList>
            <person name="Tu L."/>
            <person name="Su P."/>
            <person name="Zhang Z."/>
            <person name="Gao L."/>
            <person name="Wang J."/>
            <person name="Hu T."/>
            <person name="Zhou J."/>
            <person name="Zhang Y."/>
            <person name="Zhao Y."/>
            <person name="Liu Y."/>
            <person name="Song Y."/>
            <person name="Tong Y."/>
            <person name="Lu Y."/>
            <person name="Yang J."/>
            <person name="Xu C."/>
            <person name="Jia M."/>
            <person name="Peters R.J."/>
            <person name="Huang L."/>
            <person name="Gao W."/>
        </authorList>
    </citation>
    <scope>NUCLEOTIDE SEQUENCE [LARGE SCALE GENOMIC DNA]</scope>
    <source>
        <strain evidence="11">cv. XIE 37</strain>
        <tissue evidence="10">Leaf</tissue>
    </source>
</reference>
<keyword evidence="6" id="KW-0539">Nucleus</keyword>
<dbReference type="InterPro" id="IPR001876">
    <property type="entry name" value="Znf_RanBP2"/>
</dbReference>
<dbReference type="GO" id="GO:0006355">
    <property type="term" value="P:regulation of DNA-templated transcription"/>
    <property type="evidence" value="ECO:0007669"/>
    <property type="project" value="InterPro"/>
</dbReference>
<proteinExistence type="predicted"/>
<dbReference type="OrthoDB" id="1878647at2759"/>
<feature type="region of interest" description="Disordered" evidence="8">
    <location>
        <begin position="1"/>
        <end position="158"/>
    </location>
</feature>
<evidence type="ECO:0000256" key="5">
    <source>
        <dbReference type="ARBA" id="ARBA00022884"/>
    </source>
</evidence>
<evidence type="ECO:0000313" key="10">
    <source>
        <dbReference type="EMBL" id="KAF5743440.1"/>
    </source>
</evidence>